<evidence type="ECO:0000313" key="3">
    <source>
        <dbReference type="Proteomes" id="UP000634136"/>
    </source>
</evidence>
<reference evidence="2" key="1">
    <citation type="submission" date="2020-09" db="EMBL/GenBank/DDBJ databases">
        <title>Genome-Enabled Discovery of Anthraquinone Biosynthesis in Senna tora.</title>
        <authorList>
            <person name="Kang S.-H."/>
            <person name="Pandey R.P."/>
            <person name="Lee C.-M."/>
            <person name="Sim J.-S."/>
            <person name="Jeong J.-T."/>
            <person name="Choi B.-S."/>
            <person name="Jung M."/>
            <person name="Ginzburg D."/>
            <person name="Zhao K."/>
            <person name="Won S.Y."/>
            <person name="Oh T.-J."/>
            <person name="Yu Y."/>
            <person name="Kim N.-H."/>
            <person name="Lee O.R."/>
            <person name="Lee T.-H."/>
            <person name="Bashyal P."/>
            <person name="Kim T.-S."/>
            <person name="Lee W.-H."/>
            <person name="Kawkins C."/>
            <person name="Kim C.-K."/>
            <person name="Kim J.S."/>
            <person name="Ahn B.O."/>
            <person name="Rhee S.Y."/>
            <person name="Sohng J.K."/>
        </authorList>
    </citation>
    <scope>NUCLEOTIDE SEQUENCE</scope>
    <source>
        <tissue evidence="2">Leaf</tissue>
    </source>
</reference>
<evidence type="ECO:0000256" key="1">
    <source>
        <dbReference type="SAM" id="MobiDB-lite"/>
    </source>
</evidence>
<dbReference type="AlphaFoldDB" id="A0A834TYI1"/>
<accession>A0A834TYI1</accession>
<protein>
    <submittedName>
        <fullName evidence="2">LysM peptidoglycan-binding domain-containing protein</fullName>
    </submittedName>
</protein>
<proteinExistence type="predicted"/>
<feature type="compositionally biased region" description="Pro residues" evidence="1">
    <location>
        <begin position="173"/>
        <end position="215"/>
    </location>
</feature>
<feature type="region of interest" description="Disordered" evidence="1">
    <location>
        <begin position="140"/>
        <end position="307"/>
    </location>
</feature>
<dbReference type="EMBL" id="JAAIUW010000005">
    <property type="protein sequence ID" value="KAF7829662.1"/>
    <property type="molecule type" value="Genomic_DNA"/>
</dbReference>
<name>A0A834TYI1_9FABA</name>
<comment type="caution">
    <text evidence="2">The sequence shown here is derived from an EMBL/GenBank/DDBJ whole genome shotgun (WGS) entry which is preliminary data.</text>
</comment>
<sequence>MLLLCMGQKTQTDGNMWRTLLVENLHKKSEDTIKSSWRISIELNVIKSHYPLMLTLRTIMTPDDPWKTLADQAASQGISQQSIDEAQAALHSKDSSSDKTVWGSWIKGKTNEMGYTFENAPSESEEAADMELEGYSDIGVADVSPAQPPQADSPAPTNSPAHSPAPLSQAPGPSTPEPQPSPAPTPLPQSSPAPTPTPEPQSPAAPTPEVQPPTPQAQSPGAPAPTPLAQSPGAPTPEVQPPGAPTPVAQPPGAATPVAQPPRAASPVAQTPGAATPVAQAPGAATPLAQAPGAAADASPAQPPRAA</sequence>
<dbReference type="Proteomes" id="UP000634136">
    <property type="component" value="Unassembled WGS sequence"/>
</dbReference>
<evidence type="ECO:0000313" key="2">
    <source>
        <dbReference type="EMBL" id="KAF7829662.1"/>
    </source>
</evidence>
<organism evidence="2 3">
    <name type="scientific">Senna tora</name>
    <dbReference type="NCBI Taxonomy" id="362788"/>
    <lineage>
        <taxon>Eukaryota</taxon>
        <taxon>Viridiplantae</taxon>
        <taxon>Streptophyta</taxon>
        <taxon>Embryophyta</taxon>
        <taxon>Tracheophyta</taxon>
        <taxon>Spermatophyta</taxon>
        <taxon>Magnoliopsida</taxon>
        <taxon>eudicotyledons</taxon>
        <taxon>Gunneridae</taxon>
        <taxon>Pentapetalae</taxon>
        <taxon>rosids</taxon>
        <taxon>fabids</taxon>
        <taxon>Fabales</taxon>
        <taxon>Fabaceae</taxon>
        <taxon>Caesalpinioideae</taxon>
        <taxon>Cassia clade</taxon>
        <taxon>Senna</taxon>
    </lineage>
</organism>
<keyword evidence="3" id="KW-1185">Reference proteome</keyword>
<feature type="compositionally biased region" description="Pro residues" evidence="1">
    <location>
        <begin position="234"/>
        <end position="250"/>
    </location>
</feature>
<gene>
    <name evidence="2" type="ORF">G2W53_011995</name>
</gene>
<feature type="compositionally biased region" description="Low complexity" evidence="1">
    <location>
        <begin position="251"/>
        <end position="300"/>
    </location>
</feature>